<feature type="non-terminal residue" evidence="3">
    <location>
        <position position="1"/>
    </location>
</feature>
<dbReference type="InterPro" id="IPR036264">
    <property type="entry name" value="Bact_exopeptidase_dim_dom"/>
</dbReference>
<sequence>TDALLGAAEAMLALERVCLAHPSDEIVGTVGKITNEPNAPNIIPGKVQFHMEIRGKTRADIQEAIDKWEMQAALISSRRGVRIERRMLLDQHPVGMDPLVAGTCALQAEK</sequence>
<dbReference type="PANTHER" id="PTHR32494:SF5">
    <property type="entry name" value="ALLANTOATE AMIDOHYDROLASE"/>
    <property type="match status" value="1"/>
</dbReference>
<organism evidence="3 4">
    <name type="scientific">Paenibacillus sepulcri</name>
    <dbReference type="NCBI Taxonomy" id="359917"/>
    <lineage>
        <taxon>Bacteria</taxon>
        <taxon>Bacillati</taxon>
        <taxon>Bacillota</taxon>
        <taxon>Bacilli</taxon>
        <taxon>Bacillales</taxon>
        <taxon>Paenibacillaceae</taxon>
        <taxon>Paenibacillus</taxon>
    </lineage>
</organism>
<evidence type="ECO:0000256" key="2">
    <source>
        <dbReference type="ARBA" id="ARBA00022801"/>
    </source>
</evidence>
<comment type="caution">
    <text evidence="3">The sequence shown here is derived from an EMBL/GenBank/DDBJ whole genome shotgun (WGS) entry which is preliminary data.</text>
</comment>
<evidence type="ECO:0000256" key="1">
    <source>
        <dbReference type="ARBA" id="ARBA00006153"/>
    </source>
</evidence>
<dbReference type="GO" id="GO:0016787">
    <property type="term" value="F:hydrolase activity"/>
    <property type="evidence" value="ECO:0007669"/>
    <property type="project" value="UniProtKB-KW"/>
</dbReference>
<gene>
    <name evidence="3" type="ORF">K0U00_50395</name>
</gene>
<dbReference type="Gene3D" id="3.30.70.360">
    <property type="match status" value="1"/>
</dbReference>
<protein>
    <submittedName>
        <fullName evidence="3">Zn-dependent hydrolase</fullName>
    </submittedName>
</protein>
<evidence type="ECO:0000313" key="3">
    <source>
        <dbReference type="EMBL" id="MBW7462292.1"/>
    </source>
</evidence>
<keyword evidence="4" id="KW-1185">Reference proteome</keyword>
<feature type="non-terminal residue" evidence="3">
    <location>
        <position position="110"/>
    </location>
</feature>
<reference evidence="3 4" key="1">
    <citation type="submission" date="2021-07" db="EMBL/GenBank/DDBJ databases">
        <title>Paenibacillus radiodurans sp. nov., isolated from the southeastern edge of Tengger Desert.</title>
        <authorList>
            <person name="Zhang G."/>
        </authorList>
    </citation>
    <scope>NUCLEOTIDE SEQUENCE [LARGE SCALE GENOMIC DNA]</scope>
    <source>
        <strain evidence="3 4">CCM 7311</strain>
    </source>
</reference>
<comment type="similarity">
    <text evidence="1">Belongs to the peptidase M20 family.</text>
</comment>
<name>A0ABS7CMV4_9BACL</name>
<accession>A0ABS7CMV4</accession>
<proteinExistence type="inferred from homology"/>
<dbReference type="Proteomes" id="UP001519887">
    <property type="component" value="Unassembled WGS sequence"/>
</dbReference>
<dbReference type="PANTHER" id="PTHR32494">
    <property type="entry name" value="ALLANTOATE DEIMINASE-RELATED"/>
    <property type="match status" value="1"/>
</dbReference>
<dbReference type="InterPro" id="IPR010158">
    <property type="entry name" value="Amidase_Cbmase"/>
</dbReference>
<keyword evidence="2 3" id="KW-0378">Hydrolase</keyword>
<evidence type="ECO:0000313" key="4">
    <source>
        <dbReference type="Proteomes" id="UP001519887"/>
    </source>
</evidence>
<dbReference type="SUPFAM" id="SSF55031">
    <property type="entry name" value="Bacterial exopeptidase dimerisation domain"/>
    <property type="match status" value="1"/>
</dbReference>
<dbReference type="EMBL" id="JAHZIK010003774">
    <property type="protein sequence ID" value="MBW7462292.1"/>
    <property type="molecule type" value="Genomic_DNA"/>
</dbReference>